<comment type="caution">
    <text evidence="1">The sequence shown here is derived from an EMBL/GenBank/DDBJ whole genome shotgun (WGS) entry which is preliminary data.</text>
</comment>
<proteinExistence type="predicted"/>
<protein>
    <submittedName>
        <fullName evidence="1">Uncharacterized protein</fullName>
    </submittedName>
</protein>
<name>A0A0R2FGE8_9LACO</name>
<reference evidence="1 2" key="1">
    <citation type="journal article" date="2015" name="Genome Announc.">
        <title>Expanding the biotechnology potential of lactobacilli through comparative genomics of 213 strains and associated genera.</title>
        <authorList>
            <person name="Sun Z."/>
            <person name="Harris H.M."/>
            <person name="McCann A."/>
            <person name="Guo C."/>
            <person name="Argimon S."/>
            <person name="Zhang W."/>
            <person name="Yang X."/>
            <person name="Jeffery I.B."/>
            <person name="Cooney J.C."/>
            <person name="Kagawa T.F."/>
            <person name="Liu W."/>
            <person name="Song Y."/>
            <person name="Salvetti E."/>
            <person name="Wrobel A."/>
            <person name="Rasinkangas P."/>
            <person name="Parkhill J."/>
            <person name="Rea M.C."/>
            <person name="O'Sullivan O."/>
            <person name="Ritari J."/>
            <person name="Douillard F.P."/>
            <person name="Paul Ross R."/>
            <person name="Yang R."/>
            <person name="Briner A.E."/>
            <person name="Felis G.E."/>
            <person name="de Vos W.M."/>
            <person name="Barrangou R."/>
            <person name="Klaenhammer T.R."/>
            <person name="Caufield P.W."/>
            <person name="Cui Y."/>
            <person name="Zhang H."/>
            <person name="O'Toole P.W."/>
        </authorList>
    </citation>
    <scope>NUCLEOTIDE SEQUENCE [LARGE SCALE GENOMIC DNA]</scope>
    <source>
        <strain evidence="1 2">ATCC 27304</strain>
    </source>
</reference>
<dbReference type="PATRIC" id="fig|1618.3.peg.1032"/>
<organism evidence="1 2">
    <name type="scientific">Liquorilactobacillus mali</name>
    <dbReference type="NCBI Taxonomy" id="1618"/>
    <lineage>
        <taxon>Bacteria</taxon>
        <taxon>Bacillati</taxon>
        <taxon>Bacillota</taxon>
        <taxon>Bacilli</taxon>
        <taxon>Lactobacillales</taxon>
        <taxon>Lactobacillaceae</taxon>
        <taxon>Liquorilactobacillus</taxon>
    </lineage>
</organism>
<sequence length="149" mass="17679">METYVTASLNFEENVLRMSEIRSEEQVFERYYGDYTIKLWHYPEFFSLLENCQDSGNFKTISSTLNIKFALVRYQKILSDVSYLKSVSSEVSKWGKKQKMEEHIFNLEKMVAVLKIFEKKIDENPNLCKQTTLKRADVLNIDKCYLFKV</sequence>
<dbReference type="EMBL" id="JQAR01000022">
    <property type="protein sequence ID" value="KRN27294.1"/>
    <property type="molecule type" value="Genomic_DNA"/>
</dbReference>
<dbReference type="Proteomes" id="UP000051727">
    <property type="component" value="Unassembled WGS sequence"/>
</dbReference>
<evidence type="ECO:0000313" key="1">
    <source>
        <dbReference type="EMBL" id="KRN27294.1"/>
    </source>
</evidence>
<gene>
    <name evidence="1" type="ORF">IV36_GL001020</name>
</gene>
<accession>A0A0R2FGE8</accession>
<evidence type="ECO:0000313" key="2">
    <source>
        <dbReference type="Proteomes" id="UP000051727"/>
    </source>
</evidence>
<dbReference type="AlphaFoldDB" id="A0A0R2FGE8"/>